<dbReference type="InterPro" id="IPR011049">
    <property type="entry name" value="Serralysin-like_metalloprot_C"/>
</dbReference>
<gene>
    <name evidence="3" type="ORF">NUZ5A_60086</name>
</gene>
<protein>
    <submittedName>
        <fullName evidence="3">Outer membrane phospholipase A</fullName>
    </submittedName>
</protein>
<dbReference type="Gene3D" id="2.150.10.10">
    <property type="entry name" value="Serralysin-like metalloprotease, C-terminal"/>
    <property type="match status" value="1"/>
</dbReference>
<reference evidence="3" key="1">
    <citation type="submission" date="2021-02" db="EMBL/GenBank/DDBJ databases">
        <authorList>
            <person name="Han P."/>
        </authorList>
    </citation>
    <scope>NUCLEOTIDE SEQUENCE</scope>
    <source>
        <strain evidence="3">Candidatus Nitrosotenuis uzonensis 5A</strain>
    </source>
</reference>
<feature type="domain" description="HYR" evidence="2">
    <location>
        <begin position="207"/>
        <end position="285"/>
    </location>
</feature>
<dbReference type="PANTHER" id="PTHR24273">
    <property type="entry name" value="FI04643P-RELATED"/>
    <property type="match status" value="1"/>
</dbReference>
<keyword evidence="1" id="KW-0677">Repeat</keyword>
<dbReference type="SUPFAM" id="SSF51120">
    <property type="entry name" value="beta-Roll"/>
    <property type="match status" value="1"/>
</dbReference>
<evidence type="ECO:0000313" key="3">
    <source>
        <dbReference type="EMBL" id="CAE6505020.1"/>
    </source>
</evidence>
<organism evidence="3 4">
    <name type="scientific">Candidatus Nitrosotenuis uzonensis</name>
    <dbReference type="NCBI Taxonomy" id="1407055"/>
    <lineage>
        <taxon>Archaea</taxon>
        <taxon>Nitrososphaerota</taxon>
        <taxon>Candidatus Nitrosotenuis</taxon>
    </lineage>
</organism>
<dbReference type="PROSITE" id="PS50825">
    <property type="entry name" value="HYR"/>
    <property type="match status" value="2"/>
</dbReference>
<accession>A0A812F6W8</accession>
<proteinExistence type="predicted"/>
<comment type="caution">
    <text evidence="3">The sequence shown here is derived from an EMBL/GenBank/DDBJ whole genome shotgun (WGS) entry which is preliminary data.</text>
</comment>
<feature type="domain" description="HYR" evidence="2">
    <location>
        <begin position="53"/>
        <end position="131"/>
    </location>
</feature>
<evidence type="ECO:0000313" key="4">
    <source>
        <dbReference type="Proteomes" id="UP000655759"/>
    </source>
</evidence>
<dbReference type="Gene3D" id="2.60.40.10">
    <property type="entry name" value="Immunoglobulins"/>
    <property type="match status" value="3"/>
</dbReference>
<dbReference type="Proteomes" id="UP000655759">
    <property type="component" value="Unassembled WGS sequence"/>
</dbReference>
<evidence type="ECO:0000259" key="2">
    <source>
        <dbReference type="PROSITE" id="PS50825"/>
    </source>
</evidence>
<dbReference type="InterPro" id="IPR003410">
    <property type="entry name" value="HYR_dom"/>
</dbReference>
<dbReference type="Pfam" id="PF02494">
    <property type="entry name" value="HYR"/>
    <property type="match status" value="4"/>
</dbReference>
<dbReference type="PANTHER" id="PTHR24273:SF32">
    <property type="entry name" value="HYALIN"/>
    <property type="match status" value="1"/>
</dbReference>
<dbReference type="InterPro" id="IPR001343">
    <property type="entry name" value="Hemolysn_Ca-bd"/>
</dbReference>
<dbReference type="AlphaFoldDB" id="A0A812F6W8"/>
<dbReference type="GO" id="GO:0005509">
    <property type="term" value="F:calcium ion binding"/>
    <property type="evidence" value="ECO:0007669"/>
    <property type="project" value="InterPro"/>
</dbReference>
<dbReference type="InterPro" id="IPR013783">
    <property type="entry name" value="Ig-like_fold"/>
</dbReference>
<dbReference type="InterPro" id="IPR018511">
    <property type="entry name" value="Hemolysin-typ_Ca-bd_CS"/>
</dbReference>
<dbReference type="Pfam" id="PF00353">
    <property type="entry name" value="HemolysinCabind"/>
    <property type="match status" value="2"/>
</dbReference>
<name>A0A812F6W8_9ARCH</name>
<evidence type="ECO:0000256" key="1">
    <source>
        <dbReference type="ARBA" id="ARBA00022737"/>
    </source>
</evidence>
<dbReference type="PROSITE" id="PS00330">
    <property type="entry name" value="HEMOLYSIN_CALCIUM"/>
    <property type="match status" value="1"/>
</dbReference>
<dbReference type="EMBL" id="CAJNAQ010000006">
    <property type="protein sequence ID" value="CAE6505020.1"/>
    <property type="molecule type" value="Genomic_DNA"/>
</dbReference>
<sequence>MTLETPSVSDNVEIASITSDAPSVFPVGKTIVTWTATDSSGNVQTTTQTINIVDTIPPKFAKMTPITVEATSEDDNHVELSVPKVTDIQDIASITSDAPSVFALGETIVTWTATDSSGNSATATQKVTVIDTTAPTIVPPVDVTTEASSANANVVDLGVAQATDAVTIASITSNAPSVFALGETIVTWTATDSSGNSATATQKVTVIDTTAPAIVAPSTIVFEATSPSENTISLALPEATDSVSEVTITSDAPSVFALGETIVTWTATDSSGNSATATQKVTVIDTTAPKLVIPDNIIVNAVSLFTPVEIGSATASDLTDNLPKITSDAPETFPIGKTTITWTAMDMFGNSMTQTQIVTVEACGKPESAYNKIIGSEDDDVLFGTTLADLIIGLGGDDIIYGDKGNDCILAGDGEDVVYGDEGNDYVHGGDGADIIKGQSGDDMLIGGLGNDIIDGGDDYDSCIMTENDNDIVVKCES</sequence>